<dbReference type="InterPro" id="IPR001041">
    <property type="entry name" value="2Fe-2S_ferredoxin-type"/>
</dbReference>
<dbReference type="GO" id="GO:0051537">
    <property type="term" value="F:2 iron, 2 sulfur cluster binding"/>
    <property type="evidence" value="ECO:0007669"/>
    <property type="project" value="InterPro"/>
</dbReference>
<evidence type="ECO:0000259" key="1">
    <source>
        <dbReference type="Pfam" id="PF00111"/>
    </source>
</evidence>
<keyword evidence="3" id="KW-1185">Reference proteome</keyword>
<evidence type="ECO:0000313" key="3">
    <source>
        <dbReference type="Proteomes" id="UP000179627"/>
    </source>
</evidence>
<dbReference type="Pfam" id="PF00111">
    <property type="entry name" value="Fer2"/>
    <property type="match status" value="1"/>
</dbReference>
<sequence length="90" mass="9850">MSSLKFVNADETVEFDGSVELTEMDDIITFGCRSGRCGICVVRIVSGGENLSPRTAREERLFELLGEDSPAMRLACQSRAYGDAVLDEVN</sequence>
<dbReference type="Proteomes" id="UP000179627">
    <property type="component" value="Unassembled WGS sequence"/>
</dbReference>
<dbReference type="PROSITE" id="PS00197">
    <property type="entry name" value="2FE2S_FER_1"/>
    <property type="match status" value="1"/>
</dbReference>
<evidence type="ECO:0000313" key="2">
    <source>
        <dbReference type="EMBL" id="OHV31146.1"/>
    </source>
</evidence>
<dbReference type="Gene3D" id="3.10.20.30">
    <property type="match status" value="1"/>
</dbReference>
<dbReference type="SUPFAM" id="SSF54292">
    <property type="entry name" value="2Fe-2S ferredoxin-like"/>
    <property type="match status" value="1"/>
</dbReference>
<dbReference type="InterPro" id="IPR006058">
    <property type="entry name" value="2Fe2S_fd_BS"/>
</dbReference>
<dbReference type="RefSeq" id="WP_071088718.1">
    <property type="nucleotide sequence ID" value="NZ_MBLM01000147.1"/>
</dbReference>
<dbReference type="CDD" id="cd00207">
    <property type="entry name" value="fer2"/>
    <property type="match status" value="1"/>
</dbReference>
<dbReference type="InterPro" id="IPR036010">
    <property type="entry name" value="2Fe-2S_ferredoxin-like_sf"/>
</dbReference>
<proteinExistence type="predicted"/>
<gene>
    <name evidence="2" type="ORF">CC117_26820</name>
</gene>
<accession>A0A1S1QC21</accession>
<dbReference type="AlphaFoldDB" id="A0A1S1QC21"/>
<organism evidence="2 3">
    <name type="scientific">Parafrankia colletiae</name>
    <dbReference type="NCBI Taxonomy" id="573497"/>
    <lineage>
        <taxon>Bacteria</taxon>
        <taxon>Bacillati</taxon>
        <taxon>Actinomycetota</taxon>
        <taxon>Actinomycetes</taxon>
        <taxon>Frankiales</taxon>
        <taxon>Frankiaceae</taxon>
        <taxon>Parafrankia</taxon>
    </lineage>
</organism>
<feature type="domain" description="2Fe-2S ferredoxin-type" evidence="1">
    <location>
        <begin position="28"/>
        <end position="80"/>
    </location>
</feature>
<protein>
    <submittedName>
        <fullName evidence="2">Ferredoxin</fullName>
    </submittedName>
</protein>
<dbReference type="EMBL" id="MBLM01000147">
    <property type="protein sequence ID" value="OHV31146.1"/>
    <property type="molecule type" value="Genomic_DNA"/>
</dbReference>
<reference evidence="3" key="1">
    <citation type="submission" date="2016-07" db="EMBL/GenBank/DDBJ databases">
        <title>Sequence Frankia sp. strain CcI1.17.</title>
        <authorList>
            <person name="Ghodhbane-Gtari F."/>
            <person name="Swanson E."/>
            <person name="Gueddou A."/>
            <person name="Morris K."/>
            <person name="Hezbri K."/>
            <person name="Ktari A."/>
            <person name="Nouioui I."/>
            <person name="Abebe-Akele F."/>
            <person name="Simpson S."/>
            <person name="Thomas K."/>
            <person name="Gtari M."/>
            <person name="Tisa L.S."/>
            <person name="Hurst S."/>
        </authorList>
    </citation>
    <scope>NUCLEOTIDE SEQUENCE [LARGE SCALE GENOMIC DNA]</scope>
    <source>
        <strain evidence="3">Cc1.17</strain>
    </source>
</reference>
<name>A0A1S1QC21_9ACTN</name>
<comment type="caution">
    <text evidence="2">The sequence shown here is derived from an EMBL/GenBank/DDBJ whole genome shotgun (WGS) entry which is preliminary data.</text>
</comment>
<dbReference type="OrthoDB" id="9796486at2"/>
<dbReference type="InterPro" id="IPR012675">
    <property type="entry name" value="Beta-grasp_dom_sf"/>
</dbReference>